<keyword evidence="1" id="KW-0433">Leucine-rich repeat</keyword>
<gene>
    <name evidence="5" type="ORF">C8N47_10166</name>
</gene>
<sequence>MKSKILAIKTLFLFSLVLSLSLGLGGCSDDDEALQVEYGYAQFKLFKSASYKKLASTGSNELDYLGQAEKMKIVMTNNQDGSELIQTVGLNQLGDDAEQGLRSEKLKLMAGSYTVVGFYLYQIEGQELTLVLSGEPEEPTVIDVVGGGLCVKDLPVKVVSRGKLQFSLKKNFVADTKSADNADRYRFDEVAYATLYVQNEFTMAEEVFEMVPFEYAEKLSEDGVLYAVATSDSIFTVRAGSYSVVSYVLYDKSKKMVDGDRVLLDGSFQIADNQQTSVDVAVNLYPSAAYIQDYIALRRIWEALDGENWSYDDIGYSKGTNWDFNKDIDLWGQQPGVSIDSRGRIVNLNLGSFGPKGRVPDEIGQLTELKILTLGTHSDRVGGNMPEQWDEAGTAAQKQAWRDDYYNRFIKKDVRASFSEPLQLAFDLKAEEDGKAGLASASPLISRKDVQPGVFTNGITGISSEISKLTKLQQLFIANGKFADFEEGTDFSQMEDLTDVEFYNCPLMEALPEALFTMPNVELLNLATNPQIEAAVLEQGLDQLAQSATASKLQILYLGNNRLTTLPESFRNFKKLGKLDCNNNQIRTIPAFGKDVNLVQLTMDYNQITEIPNIDGYFCGYDDVETFSFAHNKLTVFPNIFDAKSVYGMSTVDFSYNQIAEFEGGDDFRGIHVGTLSLAGNQLKTFPAIFFQTNSIIGALGLSGNGMESFPDGSLKGEYTYFLESLDLSYNKLTELPVEFLASTLPYLYGLDLSNNRFSSFPYGPLNISRLTVYALRNQRDENGNRTLREWPVGISTCPSLRAFYMGGNDLRKIDDTISPSIYIFEIKDNPNISIDMSDVCAYIGAGYYILVYDRTQDIRGCDYLDLD</sequence>
<dbReference type="Proteomes" id="UP000243525">
    <property type="component" value="Unassembled WGS sequence"/>
</dbReference>
<dbReference type="PROSITE" id="PS51450">
    <property type="entry name" value="LRR"/>
    <property type="match status" value="3"/>
</dbReference>
<evidence type="ECO:0000313" key="5">
    <source>
        <dbReference type="EMBL" id="PTN10418.1"/>
    </source>
</evidence>
<dbReference type="InterPro" id="IPR041403">
    <property type="entry name" value="DUF4458_prot_LRR"/>
</dbReference>
<dbReference type="SMART" id="SM00369">
    <property type="entry name" value="LRR_TYP"/>
    <property type="match status" value="5"/>
</dbReference>
<dbReference type="InterPro" id="IPR050333">
    <property type="entry name" value="SLRP"/>
</dbReference>
<dbReference type="PROSITE" id="PS51257">
    <property type="entry name" value="PROKAR_LIPOPROTEIN"/>
    <property type="match status" value="1"/>
</dbReference>
<keyword evidence="3" id="KW-0732">Signal</keyword>
<evidence type="ECO:0000256" key="2">
    <source>
        <dbReference type="ARBA" id="ARBA00022737"/>
    </source>
</evidence>
<feature type="signal peptide" evidence="3">
    <location>
        <begin position="1"/>
        <end position="24"/>
    </location>
</feature>
<dbReference type="Pfam" id="PF14660">
    <property type="entry name" value="DUF4458"/>
    <property type="match status" value="1"/>
</dbReference>
<dbReference type="InterPro" id="IPR025875">
    <property type="entry name" value="Leu-rich_rpt_4"/>
</dbReference>
<keyword evidence="2" id="KW-0677">Repeat</keyword>
<dbReference type="Gene3D" id="2.60.40.3540">
    <property type="entry name" value="Domain of unknown function DUF4458"/>
    <property type="match status" value="2"/>
</dbReference>
<dbReference type="InterPro" id="IPR001611">
    <property type="entry name" value="Leu-rich_rpt"/>
</dbReference>
<dbReference type="RefSeq" id="WP_107820528.1">
    <property type="nucleotide sequence ID" value="NZ_OY782574.1"/>
</dbReference>
<dbReference type="SUPFAM" id="SSF52047">
    <property type="entry name" value="RNI-like"/>
    <property type="match status" value="1"/>
</dbReference>
<protein>
    <submittedName>
        <fullName evidence="5">Leucine rich repeat (LRR) protein</fullName>
    </submittedName>
</protein>
<dbReference type="Gene3D" id="3.80.10.10">
    <property type="entry name" value="Ribonuclease Inhibitor"/>
    <property type="match status" value="1"/>
</dbReference>
<evidence type="ECO:0000259" key="4">
    <source>
        <dbReference type="Pfam" id="PF14660"/>
    </source>
</evidence>
<dbReference type="InterPro" id="IPR038711">
    <property type="entry name" value="LRR_N_sf"/>
</dbReference>
<dbReference type="InterPro" id="IPR003591">
    <property type="entry name" value="Leu-rich_rpt_typical-subtyp"/>
</dbReference>
<evidence type="ECO:0000256" key="3">
    <source>
        <dbReference type="SAM" id="SignalP"/>
    </source>
</evidence>
<dbReference type="PANTHER" id="PTHR45712">
    <property type="entry name" value="AGAP008170-PA"/>
    <property type="match status" value="1"/>
</dbReference>
<dbReference type="InterPro" id="IPR032675">
    <property type="entry name" value="LRR_dom_sf"/>
</dbReference>
<dbReference type="InterPro" id="IPR027899">
    <property type="entry name" value="DUF4458"/>
</dbReference>
<keyword evidence="6" id="KW-1185">Reference proteome</keyword>
<dbReference type="PANTHER" id="PTHR45712:SF22">
    <property type="entry name" value="INSULIN-LIKE GROWTH FACTOR-BINDING PROTEIN COMPLEX ACID LABILE SUBUNIT"/>
    <property type="match status" value="1"/>
</dbReference>
<dbReference type="SMART" id="SM00364">
    <property type="entry name" value="LRR_BAC"/>
    <property type="match status" value="4"/>
</dbReference>
<feature type="domain" description="DUF4458" evidence="4">
    <location>
        <begin position="39"/>
        <end position="143"/>
    </location>
</feature>
<dbReference type="AlphaFoldDB" id="A0A2T5C643"/>
<feature type="chain" id="PRO_5015561381" evidence="3">
    <location>
        <begin position="25"/>
        <end position="868"/>
    </location>
</feature>
<dbReference type="OrthoDB" id="1000048at2"/>
<organism evidence="5 6">
    <name type="scientific">Mangrovibacterium marinum</name>
    <dbReference type="NCBI Taxonomy" id="1639118"/>
    <lineage>
        <taxon>Bacteria</taxon>
        <taxon>Pseudomonadati</taxon>
        <taxon>Bacteroidota</taxon>
        <taxon>Bacteroidia</taxon>
        <taxon>Marinilabiliales</taxon>
        <taxon>Prolixibacteraceae</taxon>
        <taxon>Mangrovibacterium</taxon>
    </lineage>
</organism>
<name>A0A2T5C643_9BACT</name>
<dbReference type="EMBL" id="QAAD01000001">
    <property type="protein sequence ID" value="PTN10418.1"/>
    <property type="molecule type" value="Genomic_DNA"/>
</dbReference>
<reference evidence="5 6" key="1">
    <citation type="submission" date="2018-04" db="EMBL/GenBank/DDBJ databases">
        <title>Genomic Encyclopedia of Archaeal and Bacterial Type Strains, Phase II (KMG-II): from individual species to whole genera.</title>
        <authorList>
            <person name="Goeker M."/>
        </authorList>
    </citation>
    <scope>NUCLEOTIDE SEQUENCE [LARGE SCALE GENOMIC DNA]</scope>
    <source>
        <strain evidence="5 6">DSM 28823</strain>
    </source>
</reference>
<comment type="caution">
    <text evidence="5">The sequence shown here is derived from an EMBL/GenBank/DDBJ whole genome shotgun (WGS) entry which is preliminary data.</text>
</comment>
<evidence type="ECO:0000256" key="1">
    <source>
        <dbReference type="ARBA" id="ARBA00022614"/>
    </source>
</evidence>
<dbReference type="Pfam" id="PF12799">
    <property type="entry name" value="LRR_4"/>
    <property type="match status" value="1"/>
</dbReference>
<dbReference type="Pfam" id="PF18805">
    <property type="entry name" value="LRR_10"/>
    <property type="match status" value="1"/>
</dbReference>
<evidence type="ECO:0000313" key="6">
    <source>
        <dbReference type="Proteomes" id="UP000243525"/>
    </source>
</evidence>
<proteinExistence type="predicted"/>
<dbReference type="Pfam" id="PF00560">
    <property type="entry name" value="LRR_1"/>
    <property type="match status" value="1"/>
</dbReference>
<accession>A0A2T5C643</accession>